<dbReference type="InterPro" id="IPR035892">
    <property type="entry name" value="C2_domain_sf"/>
</dbReference>
<evidence type="ECO:0000313" key="4">
    <source>
        <dbReference type="Proteomes" id="UP000193218"/>
    </source>
</evidence>
<accession>A0A1Y1U8R8</accession>
<dbReference type="SMART" id="SM00239">
    <property type="entry name" value="C2"/>
    <property type="match status" value="1"/>
</dbReference>
<dbReference type="PROSITE" id="PS50004">
    <property type="entry name" value="C2"/>
    <property type="match status" value="1"/>
</dbReference>
<feature type="region of interest" description="Disordered" evidence="1">
    <location>
        <begin position="378"/>
        <end position="409"/>
    </location>
</feature>
<dbReference type="GO" id="GO:0010628">
    <property type="term" value="P:positive regulation of gene expression"/>
    <property type="evidence" value="ECO:0007669"/>
    <property type="project" value="TreeGrafter"/>
</dbReference>
<evidence type="ECO:0000259" key="2">
    <source>
        <dbReference type="PROSITE" id="PS50004"/>
    </source>
</evidence>
<dbReference type="PANTHER" id="PTHR47800:SF5">
    <property type="entry name" value="FER-1-LIKE PROTEIN 6"/>
    <property type="match status" value="1"/>
</dbReference>
<feature type="compositionally biased region" description="Low complexity" evidence="1">
    <location>
        <begin position="477"/>
        <end position="492"/>
    </location>
</feature>
<dbReference type="SUPFAM" id="SSF49562">
    <property type="entry name" value="C2 domain (Calcium/lipid-binding domain, CaLB)"/>
    <property type="match status" value="1"/>
</dbReference>
<dbReference type="PANTHER" id="PTHR47800">
    <property type="entry name" value="C2 DOMAIN-CONTAINING PROTEIN"/>
    <property type="match status" value="1"/>
</dbReference>
<evidence type="ECO:0000256" key="1">
    <source>
        <dbReference type="SAM" id="MobiDB-lite"/>
    </source>
</evidence>
<proteinExistence type="predicted"/>
<organism evidence="3 4">
    <name type="scientific">Kockovaella imperatae</name>
    <dbReference type="NCBI Taxonomy" id="4999"/>
    <lineage>
        <taxon>Eukaryota</taxon>
        <taxon>Fungi</taxon>
        <taxon>Dikarya</taxon>
        <taxon>Basidiomycota</taxon>
        <taxon>Agaricomycotina</taxon>
        <taxon>Tremellomycetes</taxon>
        <taxon>Tremellales</taxon>
        <taxon>Cuniculitremaceae</taxon>
        <taxon>Kockovaella</taxon>
    </lineage>
</organism>
<feature type="region of interest" description="Disordered" evidence="1">
    <location>
        <begin position="1"/>
        <end position="42"/>
    </location>
</feature>
<reference evidence="3 4" key="1">
    <citation type="submission" date="2017-03" db="EMBL/GenBank/DDBJ databases">
        <title>Widespread Adenine N6-methylation of Active Genes in Fungi.</title>
        <authorList>
            <consortium name="DOE Joint Genome Institute"/>
            <person name="Mondo S.J."/>
            <person name="Dannebaum R.O."/>
            <person name="Kuo R.C."/>
            <person name="Louie K.B."/>
            <person name="Bewick A.J."/>
            <person name="Labutti K."/>
            <person name="Haridas S."/>
            <person name="Kuo A."/>
            <person name="Salamov A."/>
            <person name="Ahrendt S.R."/>
            <person name="Lau R."/>
            <person name="Bowen B.P."/>
            <person name="Lipzen A."/>
            <person name="Sullivan W."/>
            <person name="Andreopoulos W.B."/>
            <person name="Clum A."/>
            <person name="Lindquist E."/>
            <person name="Daum C."/>
            <person name="Northen T.R."/>
            <person name="Ramamoorthy G."/>
            <person name="Schmitz R.J."/>
            <person name="Gryganskyi A."/>
            <person name="Culley D."/>
            <person name="Magnuson J."/>
            <person name="James T.Y."/>
            <person name="O'Malley M.A."/>
            <person name="Stajich J.E."/>
            <person name="Spatafora J.W."/>
            <person name="Visel A."/>
            <person name="Grigoriev I.V."/>
        </authorList>
    </citation>
    <scope>NUCLEOTIDE SEQUENCE [LARGE SCALE GENOMIC DNA]</scope>
    <source>
        <strain evidence="3 4">NRRL Y-17943</strain>
    </source>
</reference>
<dbReference type="AlphaFoldDB" id="A0A1Y1U8R8"/>
<feature type="domain" description="C2" evidence="2">
    <location>
        <begin position="26"/>
        <end position="156"/>
    </location>
</feature>
<dbReference type="EMBL" id="NBSH01000014">
    <property type="protein sequence ID" value="ORX34439.1"/>
    <property type="molecule type" value="Genomic_DNA"/>
</dbReference>
<dbReference type="GeneID" id="33555421"/>
<evidence type="ECO:0000313" key="3">
    <source>
        <dbReference type="EMBL" id="ORX34439.1"/>
    </source>
</evidence>
<dbReference type="Pfam" id="PF00168">
    <property type="entry name" value="C2"/>
    <property type="match status" value="1"/>
</dbReference>
<dbReference type="InParanoid" id="A0A1Y1U8R8"/>
<feature type="compositionally biased region" description="Basic and acidic residues" evidence="1">
    <location>
        <begin position="1"/>
        <end position="17"/>
    </location>
</feature>
<dbReference type="STRING" id="4999.A0A1Y1U8R8"/>
<comment type="caution">
    <text evidence="3">The sequence shown here is derived from an EMBL/GenBank/DDBJ whole genome shotgun (WGS) entry which is preliminary data.</text>
</comment>
<feature type="region of interest" description="Disordered" evidence="1">
    <location>
        <begin position="459"/>
        <end position="545"/>
    </location>
</feature>
<feature type="compositionally biased region" description="Basic and acidic residues" evidence="1">
    <location>
        <begin position="507"/>
        <end position="524"/>
    </location>
</feature>
<keyword evidence="4" id="KW-1185">Reference proteome</keyword>
<feature type="compositionally biased region" description="Basic and acidic residues" evidence="1">
    <location>
        <begin position="459"/>
        <end position="471"/>
    </location>
</feature>
<feature type="compositionally biased region" description="Basic and acidic residues" evidence="1">
    <location>
        <begin position="378"/>
        <end position="392"/>
    </location>
</feature>
<dbReference type="RefSeq" id="XP_021868702.1">
    <property type="nucleotide sequence ID" value="XM_022013613.1"/>
</dbReference>
<dbReference type="InterPro" id="IPR000008">
    <property type="entry name" value="C2_dom"/>
</dbReference>
<dbReference type="Proteomes" id="UP000193218">
    <property type="component" value="Unassembled WGS sequence"/>
</dbReference>
<feature type="compositionally biased region" description="Pro residues" evidence="1">
    <location>
        <begin position="396"/>
        <end position="406"/>
    </location>
</feature>
<protein>
    <recommendedName>
        <fullName evidence="2">C2 domain-containing protein</fullName>
    </recommendedName>
</protein>
<dbReference type="Gene3D" id="2.60.40.150">
    <property type="entry name" value="C2 domain"/>
    <property type="match status" value="1"/>
</dbReference>
<name>A0A1Y1U8R8_9TREE</name>
<dbReference type="OrthoDB" id="73919at2759"/>
<sequence length="545" mass="61229">MGEDKQEKKEKKNKEGGDQGGQQEKPPGGYDPTPLKPSSGPTYTVKITFHGASNIPISDYGSRSCDPYLLAQIDSSLTPRHSRDPPLRFRSQTIHKQLEPKWNAEWVVAGVPASGFELDISVLDEDPDDHDDRLGKVFVSTGKISKDWQGIKEQEFKVKEKGADVFAYGLRWIRAALCRGVEVHAKLCLSMELVGETKEEVGKIYTVNNFWWTHYSPMIGMLTGTRGEDDRGAERFDFEANELQLRGPVPNELYHRYVNFRSFVGGMFEGVGIRGRILHKALHHQHERIYNFNTQTKFGTFPDGPGDAMTLKFLDMVHHDQGGRIFTYVITLDGMFRFTETGKEFGIDLLSKHTMHSDVNIYIAWSGEFFIRRLAHPKESPEAPDQHTHPADDLPNGPPHTAPPKDPSFYELVIDNDSGTYRPEAKLIPIFKKFLEKNFPGLHIEVKTCDDEHLSKMKDQQRKIKKKEGEGRVFGQSSEVGSISSSEVSSLDSRIDDDENGVAPHVSGRERGFEALEHPREALKELIGSPGKGGEKNVEKGGQAS</sequence>
<gene>
    <name evidence="3" type="ORF">BD324DRAFT_583275</name>
</gene>